<dbReference type="InterPro" id="IPR036397">
    <property type="entry name" value="RNaseH_sf"/>
</dbReference>
<name>A0AAU9VGW7_EUPED</name>
<dbReference type="EMBL" id="CAKOGL010000064">
    <property type="protein sequence ID" value="CAH2109252.1"/>
    <property type="molecule type" value="Genomic_DNA"/>
</dbReference>
<dbReference type="Proteomes" id="UP001153954">
    <property type="component" value="Unassembled WGS sequence"/>
</dbReference>
<evidence type="ECO:0000313" key="1">
    <source>
        <dbReference type="EMBL" id="CAH2109252.1"/>
    </source>
</evidence>
<gene>
    <name evidence="1" type="ORF">EEDITHA_LOCUS23109</name>
</gene>
<organism evidence="1 2">
    <name type="scientific">Euphydryas editha</name>
    <name type="common">Edith's checkerspot</name>
    <dbReference type="NCBI Taxonomy" id="104508"/>
    <lineage>
        <taxon>Eukaryota</taxon>
        <taxon>Metazoa</taxon>
        <taxon>Ecdysozoa</taxon>
        <taxon>Arthropoda</taxon>
        <taxon>Hexapoda</taxon>
        <taxon>Insecta</taxon>
        <taxon>Pterygota</taxon>
        <taxon>Neoptera</taxon>
        <taxon>Endopterygota</taxon>
        <taxon>Lepidoptera</taxon>
        <taxon>Glossata</taxon>
        <taxon>Ditrysia</taxon>
        <taxon>Papilionoidea</taxon>
        <taxon>Nymphalidae</taxon>
        <taxon>Nymphalinae</taxon>
        <taxon>Euphydryas</taxon>
    </lineage>
</organism>
<protein>
    <recommendedName>
        <fullName evidence="3">Transposase</fullName>
    </recommendedName>
</protein>
<keyword evidence="2" id="KW-1185">Reference proteome</keyword>
<accession>A0AAU9VGW7</accession>
<evidence type="ECO:0000313" key="2">
    <source>
        <dbReference type="Proteomes" id="UP001153954"/>
    </source>
</evidence>
<proteinExistence type="predicted"/>
<dbReference type="GO" id="GO:0003676">
    <property type="term" value="F:nucleic acid binding"/>
    <property type="evidence" value="ECO:0007669"/>
    <property type="project" value="InterPro"/>
</dbReference>
<dbReference type="Gene3D" id="3.30.420.10">
    <property type="entry name" value="Ribonuclease H-like superfamily/Ribonuclease H"/>
    <property type="match status" value="1"/>
</dbReference>
<comment type="caution">
    <text evidence="1">The sequence shown here is derived from an EMBL/GenBank/DDBJ whole genome shotgun (WGS) entry which is preliminary data.</text>
</comment>
<dbReference type="AlphaFoldDB" id="A0AAU9VGW7"/>
<sequence>MFNGKKKWRKVTYTDEKKINLDGPDGFNYYFHDLRKENSILSRRQAGGGSVITWSGIGYSGKMDIKFCTGKIKNCVPLTENHMAKNLAEAIKGISDEWRVINKILLVVTDNGNNIKSTIEKEIGWKHFPCHTHTRNSAEKEITDNCKNKRHSSALQTVMLRRRSSKNTKNKPVRQQKDFYKTFQRDGIPNSICLRGVWN</sequence>
<evidence type="ECO:0008006" key="3">
    <source>
        <dbReference type="Google" id="ProtNLM"/>
    </source>
</evidence>
<reference evidence="1" key="1">
    <citation type="submission" date="2022-03" db="EMBL/GenBank/DDBJ databases">
        <authorList>
            <person name="Tunstrom K."/>
        </authorList>
    </citation>
    <scope>NUCLEOTIDE SEQUENCE</scope>
</reference>